<evidence type="ECO:0000313" key="4">
    <source>
        <dbReference type="EMBL" id="AEF80758.1"/>
    </source>
</evidence>
<reference evidence="4 5" key="2">
    <citation type="journal article" date="2011" name="ISME J.">
        <title>RNA-seq reveals cooperative metabolic interactions between two termite-gut spirochete species in co-culture.</title>
        <authorList>
            <person name="Rosenthal A.Z."/>
            <person name="Matson E.G."/>
            <person name="Eldar A."/>
            <person name="Leadbetter J.R."/>
        </authorList>
    </citation>
    <scope>NUCLEOTIDE SEQUENCE [LARGE SCALE GENOMIC DNA]</scope>
    <source>
        <strain evidence="5">ATCC BAA-888 / DSM 13862 / ZAS-9</strain>
    </source>
</reference>
<dbReference type="Pfam" id="PF05163">
    <property type="entry name" value="DinB"/>
    <property type="match status" value="1"/>
</dbReference>
<dbReference type="EMBL" id="CP001841">
    <property type="protein sequence ID" value="AEF80758.1"/>
    <property type="molecule type" value="Genomic_DNA"/>
</dbReference>
<dbReference type="OrthoDB" id="119432at2"/>
<gene>
    <name evidence="4" type="ordered locus">TREAZ_3255</name>
</gene>
<reference evidence="5" key="1">
    <citation type="submission" date="2009-12" db="EMBL/GenBank/DDBJ databases">
        <title>Complete sequence of Treponema azotonutricium strain ZAS-9.</title>
        <authorList>
            <person name="Tetu S.G."/>
            <person name="Matson E."/>
            <person name="Ren Q."/>
            <person name="Seshadri R."/>
            <person name="Elbourne L."/>
            <person name="Hassan K.A."/>
            <person name="Durkin A."/>
            <person name="Radune D."/>
            <person name="Mohamoud Y."/>
            <person name="Shay R."/>
            <person name="Jin S."/>
            <person name="Zhang X."/>
            <person name="Lucey K."/>
            <person name="Ballor N.R."/>
            <person name="Ottesen E."/>
            <person name="Rosenthal R."/>
            <person name="Allen A."/>
            <person name="Leadbetter J.R."/>
            <person name="Paulsen I.T."/>
        </authorList>
    </citation>
    <scope>NUCLEOTIDE SEQUENCE [LARGE SCALE GENOMIC DNA]</scope>
    <source>
        <strain evidence="5">ATCC BAA-888 / DSM 13862 / ZAS-9</strain>
    </source>
</reference>
<feature type="binding site" evidence="3">
    <location>
        <position position="153"/>
    </location>
    <ligand>
        <name>a divalent metal cation</name>
        <dbReference type="ChEBI" id="CHEBI:60240"/>
    </ligand>
</feature>
<evidence type="ECO:0000256" key="1">
    <source>
        <dbReference type="ARBA" id="ARBA00008635"/>
    </source>
</evidence>
<evidence type="ECO:0000256" key="2">
    <source>
        <dbReference type="ARBA" id="ARBA00022723"/>
    </source>
</evidence>
<feature type="binding site" evidence="3">
    <location>
        <position position="50"/>
    </location>
    <ligand>
        <name>a divalent metal cation</name>
        <dbReference type="ChEBI" id="CHEBI:60240"/>
    </ligand>
</feature>
<dbReference type="RefSeq" id="WP_015712307.1">
    <property type="nucleotide sequence ID" value="NC_015577.1"/>
</dbReference>
<dbReference type="HOGENOM" id="CLU_1569977_0_0_12"/>
<dbReference type="STRING" id="545695.TREAZ_3255"/>
<dbReference type="Gene3D" id="1.20.120.450">
    <property type="entry name" value="dinb family like domain"/>
    <property type="match status" value="1"/>
</dbReference>
<dbReference type="SUPFAM" id="SSF109854">
    <property type="entry name" value="DinB/YfiT-like putative metalloenzymes"/>
    <property type="match status" value="1"/>
</dbReference>
<accession>F5Y965</accession>
<evidence type="ECO:0000313" key="5">
    <source>
        <dbReference type="Proteomes" id="UP000009222"/>
    </source>
</evidence>
<sequence length="180" mass="20002">MNAKELLITFAKYNEEADKAVVAILDKLSNEDREKNRKSYYGSLSSLARHALGGAYFFLTMFKEATAKNAAAQKALAPLAKVEIIEAKKITGDQWKKVTEGIKITDKAYVNFVSALTDKDLEAPIKLDWYGGKPASVPLYFMLQQLTAHGTHHRGQISQILDSLKIDNDYSGVSVKFLSK</sequence>
<dbReference type="eggNOG" id="COG2318">
    <property type="taxonomic scope" value="Bacteria"/>
</dbReference>
<proteinExistence type="inferred from homology"/>
<dbReference type="InterPro" id="IPR034660">
    <property type="entry name" value="DinB/YfiT-like"/>
</dbReference>
<dbReference type="InterPro" id="IPR007837">
    <property type="entry name" value="DinB"/>
</dbReference>
<dbReference type="PANTHER" id="PTHR37302:SF3">
    <property type="entry name" value="DAMAGE-INDUCIBLE PROTEIN DINB"/>
    <property type="match status" value="1"/>
</dbReference>
<keyword evidence="5" id="KW-1185">Reference proteome</keyword>
<name>F5Y965_LEAAZ</name>
<keyword evidence="2 3" id="KW-0479">Metal-binding</keyword>
<organism evidence="4 5">
    <name type="scientific">Leadbettera azotonutricia (strain ATCC BAA-888 / DSM 13862 / ZAS-9)</name>
    <name type="common">Treponema azotonutricium</name>
    <dbReference type="NCBI Taxonomy" id="545695"/>
    <lineage>
        <taxon>Bacteria</taxon>
        <taxon>Pseudomonadati</taxon>
        <taxon>Spirochaetota</taxon>
        <taxon>Spirochaetia</taxon>
        <taxon>Spirochaetales</taxon>
        <taxon>Breznakiellaceae</taxon>
        <taxon>Leadbettera</taxon>
    </lineage>
</organism>
<dbReference type="Proteomes" id="UP000009222">
    <property type="component" value="Chromosome"/>
</dbReference>
<dbReference type="AlphaFoldDB" id="F5Y965"/>
<comment type="similarity">
    <text evidence="1">Belongs to the DinB family.</text>
</comment>
<feature type="binding site" evidence="3">
    <location>
        <position position="149"/>
    </location>
    <ligand>
        <name>a divalent metal cation</name>
        <dbReference type="ChEBI" id="CHEBI:60240"/>
    </ligand>
</feature>
<dbReference type="PANTHER" id="PTHR37302">
    <property type="entry name" value="SLR1116 PROTEIN"/>
    <property type="match status" value="1"/>
</dbReference>
<dbReference type="KEGG" id="taz:TREAZ_3255"/>
<evidence type="ECO:0000256" key="3">
    <source>
        <dbReference type="PIRSR" id="PIRSR607837-1"/>
    </source>
</evidence>
<protein>
    <submittedName>
        <fullName evidence="4">DinB family</fullName>
    </submittedName>
</protein>
<dbReference type="GO" id="GO:0046872">
    <property type="term" value="F:metal ion binding"/>
    <property type="evidence" value="ECO:0007669"/>
    <property type="project" value="UniProtKB-KW"/>
</dbReference>
<dbReference type="InParanoid" id="F5Y965"/>